<gene>
    <name evidence="2" type="ORF">EZV62_013088</name>
</gene>
<organism evidence="2 3">
    <name type="scientific">Acer yangbiense</name>
    <dbReference type="NCBI Taxonomy" id="1000413"/>
    <lineage>
        <taxon>Eukaryota</taxon>
        <taxon>Viridiplantae</taxon>
        <taxon>Streptophyta</taxon>
        <taxon>Embryophyta</taxon>
        <taxon>Tracheophyta</taxon>
        <taxon>Spermatophyta</taxon>
        <taxon>Magnoliopsida</taxon>
        <taxon>eudicotyledons</taxon>
        <taxon>Gunneridae</taxon>
        <taxon>Pentapetalae</taxon>
        <taxon>rosids</taxon>
        <taxon>malvids</taxon>
        <taxon>Sapindales</taxon>
        <taxon>Sapindaceae</taxon>
        <taxon>Hippocastanoideae</taxon>
        <taxon>Acereae</taxon>
        <taxon>Acer</taxon>
    </lineage>
</organism>
<dbReference type="AlphaFoldDB" id="A0A5C7HY08"/>
<evidence type="ECO:0000313" key="3">
    <source>
        <dbReference type="Proteomes" id="UP000323000"/>
    </source>
</evidence>
<protein>
    <recommendedName>
        <fullName evidence="4">Secreted protein</fullName>
    </recommendedName>
</protein>
<dbReference type="Proteomes" id="UP000323000">
    <property type="component" value="Chromosome 5"/>
</dbReference>
<accession>A0A5C7HY08</accession>
<keyword evidence="3" id="KW-1185">Reference proteome</keyword>
<evidence type="ECO:0008006" key="4">
    <source>
        <dbReference type="Google" id="ProtNLM"/>
    </source>
</evidence>
<keyword evidence="1" id="KW-0732">Signal</keyword>
<evidence type="ECO:0000256" key="1">
    <source>
        <dbReference type="SAM" id="SignalP"/>
    </source>
</evidence>
<comment type="caution">
    <text evidence="2">The sequence shown here is derived from an EMBL/GenBank/DDBJ whole genome shotgun (WGS) entry which is preliminary data.</text>
</comment>
<sequence>MWCFYIKLTQLLLLKCLFYNYERERIILRGKGVGCEPEKKMYGLFSPLEVSSCLWDFFDFLFDHHISFRINCTGLLAEVY</sequence>
<name>A0A5C7HY08_9ROSI</name>
<proteinExistence type="predicted"/>
<reference evidence="3" key="1">
    <citation type="journal article" date="2019" name="Gigascience">
        <title>De novo genome assembly of the endangered Acer yangbiense, a plant species with extremely small populations endemic to Yunnan Province, China.</title>
        <authorList>
            <person name="Yang J."/>
            <person name="Wariss H.M."/>
            <person name="Tao L."/>
            <person name="Zhang R."/>
            <person name="Yun Q."/>
            <person name="Hollingsworth P."/>
            <person name="Dao Z."/>
            <person name="Luo G."/>
            <person name="Guo H."/>
            <person name="Ma Y."/>
            <person name="Sun W."/>
        </authorList>
    </citation>
    <scope>NUCLEOTIDE SEQUENCE [LARGE SCALE GENOMIC DNA]</scope>
    <source>
        <strain evidence="3">cv. Malutang</strain>
    </source>
</reference>
<dbReference type="EMBL" id="VAHF01000005">
    <property type="protein sequence ID" value="TXG61725.1"/>
    <property type="molecule type" value="Genomic_DNA"/>
</dbReference>
<evidence type="ECO:0000313" key="2">
    <source>
        <dbReference type="EMBL" id="TXG61725.1"/>
    </source>
</evidence>
<feature type="signal peptide" evidence="1">
    <location>
        <begin position="1"/>
        <end position="18"/>
    </location>
</feature>
<feature type="chain" id="PRO_5023017311" description="Secreted protein" evidence="1">
    <location>
        <begin position="19"/>
        <end position="80"/>
    </location>
</feature>